<comment type="caution">
    <text evidence="3">The sequence shown here is derived from an EMBL/GenBank/DDBJ whole genome shotgun (WGS) entry which is preliminary data.</text>
</comment>
<dbReference type="PROSITE" id="PS51898">
    <property type="entry name" value="TYR_RECOMBINASE"/>
    <property type="match status" value="1"/>
</dbReference>
<dbReference type="SUPFAM" id="SSF56349">
    <property type="entry name" value="DNA breaking-rejoining enzymes"/>
    <property type="match status" value="1"/>
</dbReference>
<dbReference type="GO" id="GO:0006310">
    <property type="term" value="P:DNA recombination"/>
    <property type="evidence" value="ECO:0007669"/>
    <property type="project" value="UniProtKB-KW"/>
</dbReference>
<dbReference type="InterPro" id="IPR013762">
    <property type="entry name" value="Integrase-like_cat_sf"/>
</dbReference>
<sequence>MHQSTELQKVGRNSRLPIIYSSIEIGQILHQASRLPSVNGIRRLTYPTLFGLMAVTGLRISEALTLDRDDVDFTQDIITI</sequence>
<dbReference type="AlphaFoldDB" id="A0A109JAL3"/>
<dbReference type="InterPro" id="IPR002104">
    <property type="entry name" value="Integrase_catalytic"/>
</dbReference>
<dbReference type="InterPro" id="IPR011010">
    <property type="entry name" value="DNA_brk_join_enz"/>
</dbReference>
<dbReference type="GO" id="GO:0015074">
    <property type="term" value="P:DNA integration"/>
    <property type="evidence" value="ECO:0007669"/>
    <property type="project" value="InterPro"/>
</dbReference>
<dbReference type="Gene3D" id="1.10.443.10">
    <property type="entry name" value="Intergrase catalytic core"/>
    <property type="match status" value="1"/>
</dbReference>
<accession>A0A109JAL3</accession>
<evidence type="ECO:0000313" key="4">
    <source>
        <dbReference type="Proteomes" id="UP000068164"/>
    </source>
</evidence>
<dbReference type="OrthoDB" id="5464621at2"/>
<reference evidence="3 4" key="1">
    <citation type="submission" date="2015-11" db="EMBL/GenBank/DDBJ databases">
        <title>Draft Genome Sequence of the Strain BR 10423 (Rhizobium sp.) isolated from nodules of Mimosa pudica.</title>
        <authorList>
            <person name="Barauna A.C."/>
            <person name="Zilli J.E."/>
            <person name="Simoes-Araujo J.L."/>
            <person name="Reis V.M."/>
            <person name="James E.K."/>
            <person name="Reis F.B.Jr."/>
            <person name="Rouws L.F."/>
            <person name="Passos S.R."/>
            <person name="Gois S.R."/>
        </authorList>
    </citation>
    <scope>NUCLEOTIDE SEQUENCE [LARGE SCALE GENOMIC DNA]</scope>
    <source>
        <strain evidence="3 4">BR10423</strain>
    </source>
</reference>
<proteinExistence type="predicted"/>
<organism evidence="3 4">
    <name type="scientific">Rhizobium altiplani</name>
    <dbReference type="NCBI Taxonomy" id="1864509"/>
    <lineage>
        <taxon>Bacteria</taxon>
        <taxon>Pseudomonadati</taxon>
        <taxon>Pseudomonadota</taxon>
        <taxon>Alphaproteobacteria</taxon>
        <taxon>Hyphomicrobiales</taxon>
        <taxon>Rhizobiaceae</taxon>
        <taxon>Rhizobium/Agrobacterium group</taxon>
        <taxon>Rhizobium</taxon>
    </lineage>
</organism>
<dbReference type="EMBL" id="LNCD01000118">
    <property type="protein sequence ID" value="KWV45372.1"/>
    <property type="molecule type" value="Genomic_DNA"/>
</dbReference>
<dbReference type="Proteomes" id="UP000068164">
    <property type="component" value="Unassembled WGS sequence"/>
</dbReference>
<dbReference type="RefSeq" id="WP_007538679.1">
    <property type="nucleotide sequence ID" value="NZ_LNCD01000118.1"/>
</dbReference>
<feature type="domain" description="Tyr recombinase" evidence="2">
    <location>
        <begin position="15"/>
        <end position="80"/>
    </location>
</feature>
<evidence type="ECO:0000259" key="2">
    <source>
        <dbReference type="PROSITE" id="PS51898"/>
    </source>
</evidence>
<keyword evidence="1" id="KW-0233">DNA recombination</keyword>
<dbReference type="GO" id="GO:0003677">
    <property type="term" value="F:DNA binding"/>
    <property type="evidence" value="ECO:0007669"/>
    <property type="project" value="InterPro"/>
</dbReference>
<evidence type="ECO:0000313" key="3">
    <source>
        <dbReference type="EMBL" id="KWV45372.1"/>
    </source>
</evidence>
<gene>
    <name evidence="3" type="ORF">AS026_15985</name>
</gene>
<evidence type="ECO:0000256" key="1">
    <source>
        <dbReference type="ARBA" id="ARBA00023172"/>
    </source>
</evidence>
<protein>
    <recommendedName>
        <fullName evidence="2">Tyr recombinase domain-containing protein</fullName>
    </recommendedName>
</protein>
<keyword evidence="4" id="KW-1185">Reference proteome</keyword>
<name>A0A109JAL3_9HYPH</name>